<name>A0A0B7J5G6_9RICK</name>
<keyword evidence="2" id="KW-1185">Reference proteome</keyword>
<evidence type="ECO:0000313" key="2">
    <source>
        <dbReference type="Proteomes" id="UP000018149"/>
    </source>
</evidence>
<reference evidence="1 2" key="1">
    <citation type="submission" date="2015-01" db="EMBL/GenBank/DDBJ databases">
        <title>Draft genome sequence of Rickettsia monacensis strain IrR/Munich.</title>
        <authorList>
            <person name="Felsheim R.F."/>
            <person name="Johnson S.L."/>
            <person name="Kurtti T.J."/>
            <person name="Munderloh U.G."/>
        </authorList>
    </citation>
    <scope>NUCLEOTIDE SEQUENCE [LARGE SCALE GENOMIC DNA]</scope>
    <source>
        <strain evidence="1 2">IrR/Munich</strain>
    </source>
</reference>
<proteinExistence type="predicted"/>
<dbReference type="EMBL" id="LN794217">
    <property type="protein sequence ID" value="CEO17579.1"/>
    <property type="molecule type" value="Genomic_DNA"/>
</dbReference>
<organism evidence="1 2">
    <name type="scientific">Rickettsia monacensis</name>
    <dbReference type="NCBI Taxonomy" id="109232"/>
    <lineage>
        <taxon>Bacteria</taxon>
        <taxon>Pseudomonadati</taxon>
        <taxon>Pseudomonadota</taxon>
        <taxon>Alphaproteobacteria</taxon>
        <taxon>Rickettsiales</taxon>
        <taxon>Rickettsiaceae</taxon>
        <taxon>Rickettsieae</taxon>
        <taxon>Rickettsia</taxon>
        <taxon>spotted fever group</taxon>
    </lineage>
</organism>
<dbReference type="HOGENOM" id="CLU_3405161_0_0_5"/>
<dbReference type="AlphaFoldDB" id="A0A0B7J5G6"/>
<sequence length="30" mass="3607">MQEDMEDAKIALQRINAPDFKTYTTYEVRE</sequence>
<evidence type="ECO:0000313" key="1">
    <source>
        <dbReference type="EMBL" id="CEO17579.1"/>
    </source>
</evidence>
<dbReference type="Proteomes" id="UP000018149">
    <property type="component" value="Chromosome I"/>
</dbReference>
<gene>
    <name evidence="1" type="ORF">RMONA_06100</name>
</gene>
<protein>
    <submittedName>
        <fullName evidence="1">Uncharacterized protein</fullName>
    </submittedName>
</protein>
<dbReference type="STRING" id="109232.RMONA_06100"/>
<dbReference type="KEGG" id="rmc:RMONA_06100"/>
<accession>A0A0B7J5G6</accession>